<comment type="caution">
    <text evidence="2">The sequence shown here is derived from an EMBL/GenBank/DDBJ whole genome shotgun (WGS) entry which is preliminary data.</text>
</comment>
<evidence type="ECO:0000313" key="2">
    <source>
        <dbReference type="EMBL" id="MBB5726533.1"/>
    </source>
</evidence>
<accession>A0ABR6N6X0</accession>
<feature type="region of interest" description="Disordered" evidence="1">
    <location>
        <begin position="77"/>
        <end position="115"/>
    </location>
</feature>
<name>A0ABR6N6X0_9SPHN</name>
<dbReference type="InterPro" id="IPR013783">
    <property type="entry name" value="Ig-like_fold"/>
</dbReference>
<protein>
    <submittedName>
        <fullName evidence="2">Uncharacterized protein</fullName>
    </submittedName>
</protein>
<feature type="compositionally biased region" description="Basic and acidic residues" evidence="1">
    <location>
        <begin position="83"/>
        <end position="93"/>
    </location>
</feature>
<dbReference type="Proteomes" id="UP000560131">
    <property type="component" value="Unassembled WGS sequence"/>
</dbReference>
<sequence length="115" mass="11580">MLNRRELIAAAGGAAAFPLASSGRAASNGAAPGGLLVDLRQQPAGIMPEAVRLSWVAPADAKGLQTGWQVQAATSRRRLLAGRPDHDTGRRAGDAATGVALAGPLVTPGPPPTRS</sequence>
<proteinExistence type="predicted"/>
<dbReference type="PROSITE" id="PS51318">
    <property type="entry name" value="TAT"/>
    <property type="match status" value="1"/>
</dbReference>
<organism evidence="2 3">
    <name type="scientific">Sphingomonas endophytica</name>
    <dbReference type="NCBI Taxonomy" id="869719"/>
    <lineage>
        <taxon>Bacteria</taxon>
        <taxon>Pseudomonadati</taxon>
        <taxon>Pseudomonadota</taxon>
        <taxon>Alphaproteobacteria</taxon>
        <taxon>Sphingomonadales</taxon>
        <taxon>Sphingomonadaceae</taxon>
        <taxon>Sphingomonas</taxon>
    </lineage>
</organism>
<dbReference type="RefSeq" id="WP_184038033.1">
    <property type="nucleotide sequence ID" value="NZ_BAABAR010000019.1"/>
</dbReference>
<dbReference type="Pfam" id="PF25788">
    <property type="entry name" value="Ig_Rha78A_N"/>
    <property type="match status" value="1"/>
</dbReference>
<evidence type="ECO:0000256" key="1">
    <source>
        <dbReference type="SAM" id="MobiDB-lite"/>
    </source>
</evidence>
<dbReference type="InterPro" id="IPR006311">
    <property type="entry name" value="TAT_signal"/>
</dbReference>
<keyword evidence="3" id="KW-1185">Reference proteome</keyword>
<dbReference type="Gene3D" id="2.60.40.10">
    <property type="entry name" value="Immunoglobulins"/>
    <property type="match status" value="1"/>
</dbReference>
<gene>
    <name evidence="2" type="ORF">FHS97_002476</name>
</gene>
<dbReference type="EMBL" id="JACIJN010000008">
    <property type="protein sequence ID" value="MBB5726533.1"/>
    <property type="molecule type" value="Genomic_DNA"/>
</dbReference>
<reference evidence="2 3" key="1">
    <citation type="submission" date="2020-08" db="EMBL/GenBank/DDBJ databases">
        <title>Genomic Encyclopedia of Type Strains, Phase IV (KMG-IV): sequencing the most valuable type-strain genomes for metagenomic binning, comparative biology and taxonomic classification.</title>
        <authorList>
            <person name="Goeker M."/>
        </authorList>
    </citation>
    <scope>NUCLEOTIDE SEQUENCE [LARGE SCALE GENOMIC DNA]</scope>
    <source>
        <strain evidence="2 3">DSM 101535</strain>
    </source>
</reference>
<evidence type="ECO:0000313" key="3">
    <source>
        <dbReference type="Proteomes" id="UP000560131"/>
    </source>
</evidence>